<keyword evidence="10" id="KW-0963">Cytoplasm</keyword>
<evidence type="ECO:0000256" key="2">
    <source>
        <dbReference type="ARBA" id="ARBA00022679"/>
    </source>
</evidence>
<dbReference type="InterPro" id="IPR011611">
    <property type="entry name" value="PfkB_dom"/>
</dbReference>
<dbReference type="InterPro" id="IPR002139">
    <property type="entry name" value="Ribo/fructo_kinase"/>
</dbReference>
<protein>
    <recommendedName>
        <fullName evidence="10">Deoxyribokinase</fullName>
        <shortName evidence="10">dRK</shortName>
        <ecNumber evidence="10">2.7.1.229</ecNumber>
    </recommendedName>
    <alternativeName>
        <fullName evidence="10">ATP:2-deoxy-D-ribose 5-phosphotransferase</fullName>
    </alternativeName>
</protein>
<gene>
    <name evidence="12" type="primary">rbsK/rbiA</name>
    <name evidence="10" type="synonym">deoK</name>
    <name evidence="12" type="ORF">HOV93_07310</name>
</gene>
<evidence type="ECO:0000256" key="7">
    <source>
        <dbReference type="ARBA" id="ARBA00022842"/>
    </source>
</evidence>
<dbReference type="PANTHER" id="PTHR10584">
    <property type="entry name" value="SUGAR KINASE"/>
    <property type="match status" value="1"/>
</dbReference>
<evidence type="ECO:0000313" key="13">
    <source>
        <dbReference type="Proteomes" id="UP000551616"/>
    </source>
</evidence>
<keyword evidence="4 10" id="KW-0547">Nucleotide-binding</keyword>
<evidence type="ECO:0000259" key="11">
    <source>
        <dbReference type="Pfam" id="PF00294"/>
    </source>
</evidence>
<proteinExistence type="inferred from homology"/>
<dbReference type="GO" id="GO:0019303">
    <property type="term" value="P:D-ribose catabolic process"/>
    <property type="evidence" value="ECO:0007669"/>
    <property type="project" value="UniProtKB-UniPathway"/>
</dbReference>
<comment type="subcellular location">
    <subcellularLocation>
        <location evidence="10">Cytoplasm</location>
    </subcellularLocation>
</comment>
<dbReference type="Gene3D" id="3.40.1190.20">
    <property type="match status" value="1"/>
</dbReference>
<keyword evidence="13" id="KW-1185">Reference proteome</keyword>
<feature type="domain" description="Carbohydrate kinase PfkB" evidence="11">
    <location>
        <begin position="1"/>
        <end position="280"/>
    </location>
</feature>
<dbReference type="InterPro" id="IPR017583">
    <property type="entry name" value="Tagatose/fructose_Pkinase"/>
</dbReference>
<dbReference type="AlphaFoldDB" id="A0A7V9A5U6"/>
<dbReference type="NCBIfam" id="TIGR02152">
    <property type="entry name" value="D_ribokin_bact"/>
    <property type="match status" value="1"/>
</dbReference>
<dbReference type="InterPro" id="IPR029056">
    <property type="entry name" value="Ribokinase-like"/>
</dbReference>
<keyword evidence="6 10" id="KW-0067">ATP-binding</keyword>
<reference evidence="12 13" key="1">
    <citation type="submission" date="2020-05" db="EMBL/GenBank/DDBJ databases">
        <title>Bremerella alba sp. nov., a novel planctomycete isolated from the surface of the macroalga Fucus spiralis.</title>
        <authorList>
            <person name="Godinho O."/>
            <person name="Botelho R."/>
            <person name="Albuquerque L."/>
            <person name="Wiegand S."/>
            <person name="Da Costa M.S."/>
            <person name="Lobo-Da-Cunha A."/>
            <person name="Jogler C."/>
            <person name="Lage O.M."/>
        </authorList>
    </citation>
    <scope>NUCLEOTIDE SEQUENCE [LARGE SCALE GENOMIC DNA]</scope>
    <source>
        <strain evidence="12 13">FF15</strain>
    </source>
</reference>
<dbReference type="GO" id="GO:0016853">
    <property type="term" value="F:isomerase activity"/>
    <property type="evidence" value="ECO:0007669"/>
    <property type="project" value="UniProtKB-KW"/>
</dbReference>
<dbReference type="PANTHER" id="PTHR10584:SF166">
    <property type="entry name" value="RIBOKINASE"/>
    <property type="match status" value="1"/>
</dbReference>
<dbReference type="HAMAP" id="MF_01987">
    <property type="entry name" value="Ribokinase"/>
    <property type="match status" value="1"/>
</dbReference>
<feature type="binding site" evidence="10">
    <location>
        <position position="129"/>
    </location>
    <ligand>
        <name>substrate</name>
    </ligand>
</feature>
<organism evidence="12 13">
    <name type="scientific">Bremerella alba</name>
    <dbReference type="NCBI Taxonomy" id="980252"/>
    <lineage>
        <taxon>Bacteria</taxon>
        <taxon>Pseudomonadati</taxon>
        <taxon>Planctomycetota</taxon>
        <taxon>Planctomycetia</taxon>
        <taxon>Pirellulales</taxon>
        <taxon>Pirellulaceae</taxon>
        <taxon>Bremerella</taxon>
    </lineage>
</organism>
<name>A0A7V9A5U6_9BACT</name>
<dbReference type="UniPathway" id="UPA00916">
    <property type="reaction ID" value="UER00889"/>
</dbReference>
<keyword evidence="8 10" id="KW-0630">Potassium</keyword>
<feature type="binding site" evidence="10">
    <location>
        <position position="271"/>
    </location>
    <ligand>
        <name>K(+)</name>
        <dbReference type="ChEBI" id="CHEBI:29103"/>
    </ligand>
</feature>
<comment type="catalytic activity">
    <reaction evidence="10">
        <text>2-deoxy-D-ribose + ATP = 2-deoxy-D-ribose 5-phosphate + ADP + H(+)</text>
        <dbReference type="Rhea" id="RHEA:30871"/>
        <dbReference type="ChEBI" id="CHEBI:15378"/>
        <dbReference type="ChEBI" id="CHEBI:30616"/>
        <dbReference type="ChEBI" id="CHEBI:62877"/>
        <dbReference type="ChEBI" id="CHEBI:90761"/>
        <dbReference type="ChEBI" id="CHEBI:456216"/>
        <dbReference type="EC" id="2.7.1.229"/>
    </reaction>
</comment>
<dbReference type="CDD" id="cd01174">
    <property type="entry name" value="ribokinase"/>
    <property type="match status" value="1"/>
</dbReference>
<evidence type="ECO:0000313" key="12">
    <source>
        <dbReference type="EMBL" id="MBA2113582.1"/>
    </source>
</evidence>
<evidence type="ECO:0000256" key="10">
    <source>
        <dbReference type="HAMAP-Rule" id="MF_01987"/>
    </source>
</evidence>
<comment type="similarity">
    <text evidence="10">Belongs to the carbohydrate kinase PfkB family. Deoxyribokinase subfamily.</text>
</comment>
<feature type="binding site" evidence="10">
    <location>
        <position position="274"/>
    </location>
    <ligand>
        <name>K(+)</name>
        <dbReference type="ChEBI" id="CHEBI:29103"/>
    </ligand>
</feature>
<comment type="cofactor">
    <cofactor evidence="10">
        <name>Mg(2+)</name>
        <dbReference type="ChEBI" id="CHEBI:18420"/>
    </cofactor>
</comment>
<feature type="binding site" evidence="10">
    <location>
        <begin position="240"/>
        <end position="241"/>
    </location>
    <ligand>
        <name>ATP</name>
        <dbReference type="ChEBI" id="CHEBI:30616"/>
    </ligand>
</feature>
<dbReference type="GO" id="GO:0004747">
    <property type="term" value="F:ribokinase activity"/>
    <property type="evidence" value="ECO:0007669"/>
    <property type="project" value="UniProtKB-UniRule"/>
</dbReference>
<evidence type="ECO:0000256" key="5">
    <source>
        <dbReference type="ARBA" id="ARBA00022777"/>
    </source>
</evidence>
<dbReference type="Pfam" id="PF00294">
    <property type="entry name" value="PfkB"/>
    <property type="match status" value="1"/>
</dbReference>
<comment type="similarity">
    <text evidence="1">Belongs to the carbohydrate kinase pfkB family.</text>
</comment>
<dbReference type="GO" id="GO:0005524">
    <property type="term" value="F:ATP binding"/>
    <property type="evidence" value="ECO:0007669"/>
    <property type="project" value="UniProtKB-UniRule"/>
</dbReference>
<dbReference type="EMBL" id="JABRWO010000002">
    <property type="protein sequence ID" value="MBA2113582.1"/>
    <property type="molecule type" value="Genomic_DNA"/>
</dbReference>
<feature type="binding site" evidence="10">
    <location>
        <begin position="209"/>
        <end position="214"/>
    </location>
    <ligand>
        <name>ATP</name>
        <dbReference type="ChEBI" id="CHEBI:30616"/>
    </ligand>
</feature>
<keyword evidence="9 10" id="KW-0119">Carbohydrate metabolism</keyword>
<feature type="binding site" evidence="10">
    <location>
        <position position="276"/>
    </location>
    <ligand>
        <name>K(+)</name>
        <dbReference type="ChEBI" id="CHEBI:29103"/>
    </ligand>
</feature>
<dbReference type="InterPro" id="IPR002173">
    <property type="entry name" value="Carboh/pur_kinase_PfkB_CS"/>
</dbReference>
<dbReference type="PRINTS" id="PR00990">
    <property type="entry name" value="RIBOKINASE"/>
</dbReference>
<comment type="function">
    <text evidence="10">Catalyzes the ATP-dependent phosphorylation of 2-deoxy-D-ribose to 2-deoxy-D-ribose 5-phosphate (dRib-5P), allowing the use of deoxyribose as the sole carbon source.</text>
</comment>
<keyword evidence="12" id="KW-0413">Isomerase</keyword>
<dbReference type="SUPFAM" id="SSF53613">
    <property type="entry name" value="Ribokinase-like"/>
    <property type="match status" value="1"/>
</dbReference>
<feature type="binding site" evidence="10">
    <location>
        <begin position="28"/>
        <end position="32"/>
    </location>
    <ligand>
        <name>substrate</name>
    </ligand>
</feature>
<evidence type="ECO:0000256" key="1">
    <source>
        <dbReference type="ARBA" id="ARBA00005380"/>
    </source>
</evidence>
<evidence type="ECO:0000256" key="6">
    <source>
        <dbReference type="ARBA" id="ARBA00022840"/>
    </source>
</evidence>
<keyword evidence="3 10" id="KW-0479">Metal-binding</keyword>
<feature type="binding site" evidence="10">
    <location>
        <position position="241"/>
    </location>
    <ligand>
        <name>substrate</name>
    </ligand>
</feature>
<evidence type="ECO:0000256" key="9">
    <source>
        <dbReference type="ARBA" id="ARBA00023277"/>
    </source>
</evidence>
<dbReference type="PROSITE" id="PS00584">
    <property type="entry name" value="PFKB_KINASES_2"/>
    <property type="match status" value="1"/>
</dbReference>
<keyword evidence="5 10" id="KW-0418">Kinase</keyword>
<dbReference type="GO" id="GO:0046872">
    <property type="term" value="F:metal ion binding"/>
    <property type="evidence" value="ECO:0007669"/>
    <property type="project" value="UniProtKB-KW"/>
</dbReference>
<dbReference type="PIRSF" id="PIRSF000535">
    <property type="entry name" value="1PFK/6PFK/LacC"/>
    <property type="match status" value="1"/>
</dbReference>
<feature type="binding site" evidence="10">
    <location>
        <position position="265"/>
    </location>
    <ligand>
        <name>ATP</name>
        <dbReference type="ChEBI" id="CHEBI:30616"/>
    </ligand>
</feature>
<feature type="binding site" evidence="10">
    <location>
        <position position="173"/>
    </location>
    <ligand>
        <name>ATP</name>
        <dbReference type="ChEBI" id="CHEBI:30616"/>
    </ligand>
</feature>
<comment type="subunit">
    <text evidence="10">Homodimer.</text>
</comment>
<evidence type="ECO:0000256" key="8">
    <source>
        <dbReference type="ARBA" id="ARBA00022958"/>
    </source>
</evidence>
<evidence type="ECO:0000256" key="3">
    <source>
        <dbReference type="ARBA" id="ARBA00022723"/>
    </source>
</evidence>
<sequence length="295" mass="30950">MDLVLRCSQFPKPGETVVALSFDEVPGGKGANQAVAAARAGASVAMLGRVGDDAFANRLIRGLSNYEIDCENILVTPDCESGLAMITVDQAGQNSIIAVEGANGRLSPEDVRKHRQVIESSQTVLLQLEIPTKTVLEVIQIARAANVRVILDPAPAPHRCPQKILQVDLICPNEHEAEELTGISLDSPEQILAAGQALYQQGARHVVITLGSRGSFLFDDQGGRLIPALVTDSVDTTAAGDAFAGALAVSWAEQGNLEQAVRFGNAAGAIAASKKGAQPSIGSRQGIECLLESIK</sequence>
<keyword evidence="7 10" id="KW-0460">Magnesium</keyword>
<feature type="active site" description="Proton acceptor" evidence="10">
    <location>
        <position position="241"/>
    </location>
</feature>
<comment type="caution">
    <text evidence="12">The sequence shown here is derived from an EMBL/GenBank/DDBJ whole genome shotgun (WGS) entry which is preliminary data.</text>
</comment>
<keyword evidence="2 10" id="KW-0808">Transferase</keyword>
<feature type="binding site" evidence="10">
    <location>
        <position position="280"/>
    </location>
    <ligand>
        <name>K(+)</name>
        <dbReference type="ChEBI" id="CHEBI:29103"/>
    </ligand>
</feature>
<comment type="caution">
    <text evidence="10">Lacks conserved residue(s) required for the propagation of feature annotation.</text>
</comment>
<dbReference type="InterPro" id="IPR011877">
    <property type="entry name" value="Ribokinase"/>
</dbReference>
<accession>A0A7V9A5U6</accession>
<feature type="binding site" evidence="10">
    <location>
        <position position="237"/>
    </location>
    <ligand>
        <name>K(+)</name>
        <dbReference type="ChEBI" id="CHEBI:29103"/>
    </ligand>
</feature>
<dbReference type="Proteomes" id="UP000551616">
    <property type="component" value="Unassembled WGS sequence"/>
</dbReference>
<dbReference type="GO" id="GO:0005829">
    <property type="term" value="C:cytosol"/>
    <property type="evidence" value="ECO:0007669"/>
    <property type="project" value="TreeGrafter"/>
</dbReference>
<evidence type="ECO:0000256" key="4">
    <source>
        <dbReference type="ARBA" id="ARBA00022741"/>
    </source>
</evidence>
<dbReference type="EC" id="2.7.1.229" evidence="10"/>
<feature type="site" description="Important for substrate specificity" evidence="10">
    <location>
        <position position="1"/>
    </location>
</feature>
<feature type="binding site" evidence="10">
    <location>
        <position position="235"/>
    </location>
    <ligand>
        <name>K(+)</name>
        <dbReference type="ChEBI" id="CHEBI:29103"/>
    </ligand>
</feature>